<accession>A0A5J5A5S5</accession>
<dbReference type="OrthoDB" id="1917265at2759"/>
<dbReference type="EMBL" id="CM018046">
    <property type="protein sequence ID" value="KAA8526465.1"/>
    <property type="molecule type" value="Genomic_DNA"/>
</dbReference>
<feature type="region of interest" description="Disordered" evidence="1">
    <location>
        <begin position="76"/>
        <end position="107"/>
    </location>
</feature>
<dbReference type="AlphaFoldDB" id="A0A5J5A5S5"/>
<name>A0A5J5A5S5_9ASTE</name>
<dbReference type="PANTHER" id="PTHR35318">
    <property type="entry name" value="BNAA10G08410D PROTEIN"/>
    <property type="match status" value="1"/>
</dbReference>
<evidence type="ECO:0000313" key="3">
    <source>
        <dbReference type="Proteomes" id="UP000325577"/>
    </source>
</evidence>
<gene>
    <name evidence="2" type="ORF">F0562_008332</name>
</gene>
<proteinExistence type="predicted"/>
<dbReference type="Proteomes" id="UP000325577">
    <property type="component" value="Linkage Group LG3"/>
</dbReference>
<dbReference type="PANTHER" id="PTHR35318:SF2">
    <property type="entry name" value="OS08G0138900 PROTEIN"/>
    <property type="match status" value="1"/>
</dbReference>
<evidence type="ECO:0000313" key="2">
    <source>
        <dbReference type="EMBL" id="KAA8526465.1"/>
    </source>
</evidence>
<sequence>MKFFVEFSSCFGGAIVTPAAESAAPPPQEAVRLKSAGNGYAPRRTTRSRLTKVHSSTQWKPALSVISEDRLVSDAGRNNERMVRSEKKQSVKARSTEKVRSPNHGDDYRKSTLPMAIPACCIFKSPQFVEVNFGFLTTLSHLQFKTDSEQFSSICEPVRLSLLTLFDLEAPRIRSFDPSTQLLNYSVSDWCED</sequence>
<reference evidence="2 3" key="1">
    <citation type="submission" date="2019-09" db="EMBL/GenBank/DDBJ databases">
        <title>A chromosome-level genome assembly of the Chinese tupelo Nyssa sinensis.</title>
        <authorList>
            <person name="Yang X."/>
            <person name="Kang M."/>
            <person name="Yang Y."/>
            <person name="Xiong H."/>
            <person name="Wang M."/>
            <person name="Zhang Z."/>
            <person name="Wang Z."/>
            <person name="Wu H."/>
            <person name="Ma T."/>
            <person name="Liu J."/>
            <person name="Xi Z."/>
        </authorList>
    </citation>
    <scope>NUCLEOTIDE SEQUENCE [LARGE SCALE GENOMIC DNA]</scope>
    <source>
        <strain evidence="2">J267</strain>
        <tissue evidence="2">Leaf</tissue>
    </source>
</reference>
<feature type="region of interest" description="Disordered" evidence="1">
    <location>
        <begin position="34"/>
        <end position="53"/>
    </location>
</feature>
<evidence type="ECO:0000256" key="1">
    <source>
        <dbReference type="SAM" id="MobiDB-lite"/>
    </source>
</evidence>
<keyword evidence="3" id="KW-1185">Reference proteome</keyword>
<organism evidence="2 3">
    <name type="scientific">Nyssa sinensis</name>
    <dbReference type="NCBI Taxonomy" id="561372"/>
    <lineage>
        <taxon>Eukaryota</taxon>
        <taxon>Viridiplantae</taxon>
        <taxon>Streptophyta</taxon>
        <taxon>Embryophyta</taxon>
        <taxon>Tracheophyta</taxon>
        <taxon>Spermatophyta</taxon>
        <taxon>Magnoliopsida</taxon>
        <taxon>eudicotyledons</taxon>
        <taxon>Gunneridae</taxon>
        <taxon>Pentapetalae</taxon>
        <taxon>asterids</taxon>
        <taxon>Cornales</taxon>
        <taxon>Nyssaceae</taxon>
        <taxon>Nyssa</taxon>
    </lineage>
</organism>
<protein>
    <submittedName>
        <fullName evidence="2">Uncharacterized protein</fullName>
    </submittedName>
</protein>